<feature type="transmembrane region" description="Helical" evidence="1">
    <location>
        <begin position="117"/>
        <end position="136"/>
    </location>
</feature>
<reference evidence="2 3" key="1">
    <citation type="submission" date="2016-11" db="EMBL/GenBank/DDBJ databases">
        <authorList>
            <person name="Jaros S."/>
            <person name="Januszkiewicz K."/>
            <person name="Wedrychowicz H."/>
        </authorList>
    </citation>
    <scope>NUCLEOTIDE SEQUENCE [LARGE SCALE GENOMIC DNA]</scope>
    <source>
        <strain evidence="2 3">DSM 21637</strain>
    </source>
</reference>
<proteinExistence type="predicted"/>
<dbReference type="EMBL" id="FPJW01000004">
    <property type="protein sequence ID" value="SFX40815.1"/>
    <property type="molecule type" value="Genomic_DNA"/>
</dbReference>
<dbReference type="AlphaFoldDB" id="A0A1K1WU76"/>
<gene>
    <name evidence="2" type="ORF">SAMN02745752_01575</name>
</gene>
<name>A0A1K1WU76_9GAMM</name>
<dbReference type="Pfam" id="PF11086">
    <property type="entry name" value="DUF2878"/>
    <property type="match status" value="1"/>
</dbReference>
<feature type="transmembrane region" description="Helical" evidence="1">
    <location>
        <begin position="60"/>
        <end position="78"/>
    </location>
</feature>
<organism evidence="2 3">
    <name type="scientific">Marinospirillum alkaliphilum DSM 21637</name>
    <dbReference type="NCBI Taxonomy" id="1122209"/>
    <lineage>
        <taxon>Bacteria</taxon>
        <taxon>Pseudomonadati</taxon>
        <taxon>Pseudomonadota</taxon>
        <taxon>Gammaproteobacteria</taxon>
        <taxon>Oceanospirillales</taxon>
        <taxon>Oceanospirillaceae</taxon>
        <taxon>Marinospirillum</taxon>
    </lineage>
</organism>
<protein>
    <recommendedName>
        <fullName evidence="4">DUF2878 domain-containing protein</fullName>
    </recommendedName>
</protein>
<feature type="transmembrane region" description="Helical" evidence="1">
    <location>
        <begin position="90"/>
        <end position="110"/>
    </location>
</feature>
<dbReference type="Proteomes" id="UP000182350">
    <property type="component" value="Unassembled WGS sequence"/>
</dbReference>
<evidence type="ECO:0008006" key="4">
    <source>
        <dbReference type="Google" id="ProtNLM"/>
    </source>
</evidence>
<evidence type="ECO:0000313" key="3">
    <source>
        <dbReference type="Proteomes" id="UP000182350"/>
    </source>
</evidence>
<keyword evidence="1" id="KW-0812">Transmembrane</keyword>
<keyword evidence="1" id="KW-1133">Transmembrane helix</keyword>
<keyword evidence="3" id="KW-1185">Reference proteome</keyword>
<dbReference type="PROSITE" id="PS51257">
    <property type="entry name" value="PROKAR_LIPOPROTEIN"/>
    <property type="match status" value="1"/>
</dbReference>
<evidence type="ECO:0000256" key="1">
    <source>
        <dbReference type="SAM" id="Phobius"/>
    </source>
</evidence>
<keyword evidence="1" id="KW-0472">Membrane</keyword>
<feature type="transmembrane region" description="Helical" evidence="1">
    <location>
        <begin position="34"/>
        <end position="53"/>
    </location>
</feature>
<dbReference type="RefSeq" id="WP_072325805.1">
    <property type="nucleotide sequence ID" value="NZ_FPJW01000004.1"/>
</dbReference>
<evidence type="ECO:0000313" key="2">
    <source>
        <dbReference type="EMBL" id="SFX40815.1"/>
    </source>
</evidence>
<dbReference type="InterPro" id="IPR021306">
    <property type="entry name" value="DUF2878"/>
</dbReference>
<accession>A0A1K1WU76</accession>
<dbReference type="STRING" id="1122209.SAMN02745752_01575"/>
<sequence length="180" mass="19908">MNEVAKASAGSFRRLVFNAVVFQVGWFACVLGGTTPWLVFVMGLIAVHLLFVAEQGEARFLLAVAALGSLMDSLWMQAGWMTFPGWSAQWIPPWLMLLWLLFATTLRHALGWLYGRWGWAVLLGGLGGSFSYLAGAELGAAVLPHGRLLTFVVFALAWAVIFPLLLWLGRHPRLRMPVQP</sequence>
<dbReference type="OrthoDB" id="21939at2"/>
<feature type="transmembrane region" description="Helical" evidence="1">
    <location>
        <begin position="148"/>
        <end position="168"/>
    </location>
</feature>